<dbReference type="EnsemblPlants" id="Kaladp0921s0010.1.v1.1">
    <property type="protein sequence ID" value="Kaladp0921s0010.1.v1.1"/>
    <property type="gene ID" value="Kaladp0921s0010.v1.1"/>
</dbReference>
<accession>A0A7N0VHI4</accession>
<keyword evidence="4" id="KW-0964">Secreted</keyword>
<evidence type="ECO:0000313" key="10">
    <source>
        <dbReference type="EnsemblPlants" id="Kaladp0921s0010.1.v1.1"/>
    </source>
</evidence>
<evidence type="ECO:0008006" key="12">
    <source>
        <dbReference type="Google" id="ProtNLM"/>
    </source>
</evidence>
<dbReference type="AlphaFoldDB" id="A0A7N0VHI4"/>
<keyword evidence="7" id="KW-0961">Cell wall biogenesis/degradation</keyword>
<dbReference type="InterPro" id="IPR006626">
    <property type="entry name" value="PbH1"/>
</dbReference>
<comment type="similarity">
    <text evidence="2 9">Belongs to the glycosyl hydrolase 28 family.</text>
</comment>
<reference evidence="10" key="1">
    <citation type="submission" date="2021-01" db="UniProtKB">
        <authorList>
            <consortium name="EnsemblPlants"/>
        </authorList>
    </citation>
    <scope>IDENTIFICATION</scope>
</reference>
<dbReference type="InterPro" id="IPR011050">
    <property type="entry name" value="Pectin_lyase_fold/virulence"/>
</dbReference>
<evidence type="ECO:0000256" key="6">
    <source>
        <dbReference type="ARBA" id="ARBA00023295"/>
    </source>
</evidence>
<dbReference type="Proteomes" id="UP000594263">
    <property type="component" value="Unplaced"/>
</dbReference>
<dbReference type="Gramene" id="Kaladp0921s0010.1.v1.1">
    <property type="protein sequence ID" value="Kaladp0921s0010.1.v1.1"/>
    <property type="gene ID" value="Kaladp0921s0010.v1.1"/>
</dbReference>
<organism evidence="10 11">
    <name type="scientific">Kalanchoe fedtschenkoi</name>
    <name type="common">Lavender scallops</name>
    <name type="synonym">South American air plant</name>
    <dbReference type="NCBI Taxonomy" id="63787"/>
    <lineage>
        <taxon>Eukaryota</taxon>
        <taxon>Viridiplantae</taxon>
        <taxon>Streptophyta</taxon>
        <taxon>Embryophyta</taxon>
        <taxon>Tracheophyta</taxon>
        <taxon>Spermatophyta</taxon>
        <taxon>Magnoliopsida</taxon>
        <taxon>eudicotyledons</taxon>
        <taxon>Gunneridae</taxon>
        <taxon>Pentapetalae</taxon>
        <taxon>Saxifragales</taxon>
        <taxon>Crassulaceae</taxon>
        <taxon>Kalanchoe</taxon>
    </lineage>
</organism>
<protein>
    <recommendedName>
        <fullName evidence="12">Polygalacturonase</fullName>
    </recommendedName>
</protein>
<dbReference type="OMA" id="DHINIRS"/>
<evidence type="ECO:0000313" key="11">
    <source>
        <dbReference type="Proteomes" id="UP000594263"/>
    </source>
</evidence>
<evidence type="ECO:0000256" key="1">
    <source>
        <dbReference type="ARBA" id="ARBA00004191"/>
    </source>
</evidence>
<dbReference type="PROSITE" id="PS00502">
    <property type="entry name" value="POLYGALACTURONASE"/>
    <property type="match status" value="1"/>
</dbReference>
<feature type="active site" evidence="8">
    <location>
        <position position="254"/>
    </location>
</feature>
<sequence>MILHVLVFANDVSSYDRLWSYDFENNGYDDAGQVFNVIDFGAAGDGLKDDTKALSDAWNAACAAGQTPTILVPRDKTIMVNPIQFDGTKCKFSGVHLQLEGQIVAPSRKGWANCAGNWFDFDHVNGLTIDGNGLFYAHGEAYWQRPPGSLGEDESRFEESLMHFESCNHLTLHQVNTKDSPGVHLSIWNSANVEISNVNISAPGDSPNTDGINLVASKKVIIRDSTIATGDDCIAINSGSQYFNISNVACGPGHGISIGSLGKNGGFSTVEDVHVKDCSFTASQNGARIKTYQGGKGYARRIVYEGITLVNASNPIYIDQRYCARQTCQDQPDAVAISDVSYINFHGTSADQNAIILDCATSGAGCQNIILDNIDIKSANPATPAQTVCTNAHGKVTKTSPEVSCFKESPFAHQSFDEYEIIPTLD</sequence>
<keyword evidence="5 9" id="KW-0378">Hydrolase</keyword>
<evidence type="ECO:0000256" key="4">
    <source>
        <dbReference type="ARBA" id="ARBA00022525"/>
    </source>
</evidence>
<proteinExistence type="inferred from homology"/>
<dbReference type="Gene3D" id="2.160.20.10">
    <property type="entry name" value="Single-stranded right-handed beta-helix, Pectin lyase-like"/>
    <property type="match status" value="1"/>
</dbReference>
<evidence type="ECO:0000256" key="8">
    <source>
        <dbReference type="PROSITE-ProRule" id="PRU10052"/>
    </source>
</evidence>
<name>A0A7N0VHI4_KALFE</name>
<keyword evidence="6 9" id="KW-0326">Glycosidase</keyword>
<keyword evidence="3" id="KW-0134">Cell wall</keyword>
<dbReference type="SUPFAM" id="SSF51126">
    <property type="entry name" value="Pectin lyase-like"/>
    <property type="match status" value="1"/>
</dbReference>
<evidence type="ECO:0000256" key="5">
    <source>
        <dbReference type="ARBA" id="ARBA00022801"/>
    </source>
</evidence>
<dbReference type="InterPro" id="IPR012334">
    <property type="entry name" value="Pectin_lyas_fold"/>
</dbReference>
<evidence type="ECO:0000256" key="3">
    <source>
        <dbReference type="ARBA" id="ARBA00022512"/>
    </source>
</evidence>
<dbReference type="SMART" id="SM00710">
    <property type="entry name" value="PbH1"/>
    <property type="match status" value="4"/>
</dbReference>
<dbReference type="InterPro" id="IPR000743">
    <property type="entry name" value="Glyco_hydro_28"/>
</dbReference>
<keyword evidence="11" id="KW-1185">Reference proteome</keyword>
<dbReference type="Pfam" id="PF00295">
    <property type="entry name" value="Glyco_hydro_28"/>
    <property type="match status" value="1"/>
</dbReference>
<evidence type="ECO:0000256" key="2">
    <source>
        <dbReference type="ARBA" id="ARBA00008834"/>
    </source>
</evidence>
<dbReference type="GO" id="GO:0071555">
    <property type="term" value="P:cell wall organization"/>
    <property type="evidence" value="ECO:0007669"/>
    <property type="project" value="UniProtKB-KW"/>
</dbReference>
<dbReference type="GO" id="GO:0005975">
    <property type="term" value="P:carbohydrate metabolic process"/>
    <property type="evidence" value="ECO:0007669"/>
    <property type="project" value="InterPro"/>
</dbReference>
<evidence type="ECO:0000256" key="7">
    <source>
        <dbReference type="ARBA" id="ARBA00023316"/>
    </source>
</evidence>
<dbReference type="PANTHER" id="PTHR31375">
    <property type="match status" value="1"/>
</dbReference>
<evidence type="ECO:0000256" key="9">
    <source>
        <dbReference type="RuleBase" id="RU361169"/>
    </source>
</evidence>
<dbReference type="GO" id="GO:0004650">
    <property type="term" value="F:polygalacturonase activity"/>
    <property type="evidence" value="ECO:0007669"/>
    <property type="project" value="InterPro"/>
</dbReference>
<comment type="subcellular location">
    <subcellularLocation>
        <location evidence="1">Secreted</location>
        <location evidence="1">Cell wall</location>
    </subcellularLocation>
</comment>